<evidence type="ECO:0000256" key="2">
    <source>
        <dbReference type="ARBA" id="ARBA00022448"/>
    </source>
</evidence>
<dbReference type="GeneID" id="103522307"/>
<dbReference type="PANTHER" id="PTHR23511">
    <property type="entry name" value="SYNAPTIC VESICLE GLYCOPROTEIN 2"/>
    <property type="match status" value="1"/>
</dbReference>
<feature type="compositionally biased region" description="Basic and acidic residues" evidence="6">
    <location>
        <begin position="198"/>
        <end position="209"/>
    </location>
</feature>
<evidence type="ECO:0000259" key="8">
    <source>
        <dbReference type="PROSITE" id="PS50850"/>
    </source>
</evidence>
<dbReference type="STRING" id="121845.A0A3Q0JIW3"/>
<dbReference type="Gene3D" id="1.20.1250.20">
    <property type="entry name" value="MFS general substrate transporter like domains"/>
    <property type="match status" value="1"/>
</dbReference>
<feature type="transmembrane region" description="Helical" evidence="7">
    <location>
        <begin position="126"/>
        <end position="146"/>
    </location>
</feature>
<evidence type="ECO:0000256" key="3">
    <source>
        <dbReference type="ARBA" id="ARBA00022692"/>
    </source>
</evidence>
<dbReference type="KEGG" id="dci:103522307"/>
<dbReference type="InterPro" id="IPR011701">
    <property type="entry name" value="MFS"/>
</dbReference>
<evidence type="ECO:0000313" key="10">
    <source>
        <dbReference type="RefSeq" id="XP_026688331.1"/>
    </source>
</evidence>
<feature type="region of interest" description="Disordered" evidence="6">
    <location>
        <begin position="231"/>
        <end position="250"/>
    </location>
</feature>
<keyword evidence="5 7" id="KW-0472">Membrane</keyword>
<dbReference type="InterPro" id="IPR036259">
    <property type="entry name" value="MFS_trans_sf"/>
</dbReference>
<comment type="subcellular location">
    <subcellularLocation>
        <location evidence="1">Membrane</location>
        <topology evidence="1">Multi-pass membrane protein</topology>
    </subcellularLocation>
</comment>
<dbReference type="InterPro" id="IPR020846">
    <property type="entry name" value="MFS_dom"/>
</dbReference>
<dbReference type="Pfam" id="PF07690">
    <property type="entry name" value="MFS_1"/>
    <property type="match status" value="1"/>
</dbReference>
<keyword evidence="3 7" id="KW-0812">Transmembrane</keyword>
<keyword evidence="2" id="KW-0813">Transport</keyword>
<feature type="transmembrane region" description="Helical" evidence="7">
    <location>
        <begin position="45"/>
        <end position="66"/>
    </location>
</feature>
<organism evidence="9 10">
    <name type="scientific">Diaphorina citri</name>
    <name type="common">Asian citrus psyllid</name>
    <dbReference type="NCBI Taxonomy" id="121845"/>
    <lineage>
        <taxon>Eukaryota</taxon>
        <taxon>Metazoa</taxon>
        <taxon>Ecdysozoa</taxon>
        <taxon>Arthropoda</taxon>
        <taxon>Hexapoda</taxon>
        <taxon>Insecta</taxon>
        <taxon>Pterygota</taxon>
        <taxon>Neoptera</taxon>
        <taxon>Paraneoptera</taxon>
        <taxon>Hemiptera</taxon>
        <taxon>Sternorrhyncha</taxon>
        <taxon>Psylloidea</taxon>
        <taxon>Psyllidae</taxon>
        <taxon>Diaphorininae</taxon>
        <taxon>Diaphorina</taxon>
    </lineage>
</organism>
<feature type="non-terminal residue" evidence="10">
    <location>
        <position position="1"/>
    </location>
</feature>
<dbReference type="Proteomes" id="UP000079169">
    <property type="component" value="Unplaced"/>
</dbReference>
<keyword evidence="4 7" id="KW-1133">Transmembrane helix</keyword>
<feature type="region of interest" description="Disordered" evidence="6">
    <location>
        <begin position="189"/>
        <end position="210"/>
    </location>
</feature>
<feature type="transmembrane region" description="Helical" evidence="7">
    <location>
        <begin position="78"/>
        <end position="96"/>
    </location>
</feature>
<evidence type="ECO:0000313" key="9">
    <source>
        <dbReference type="Proteomes" id="UP000079169"/>
    </source>
</evidence>
<name>A0A3Q0JIW3_DIACI</name>
<evidence type="ECO:0000256" key="7">
    <source>
        <dbReference type="SAM" id="Phobius"/>
    </source>
</evidence>
<feature type="domain" description="Major facilitator superfamily (MFS) profile" evidence="8">
    <location>
        <begin position="1"/>
        <end position="250"/>
    </location>
</feature>
<dbReference type="GO" id="GO:0016020">
    <property type="term" value="C:membrane"/>
    <property type="evidence" value="ECO:0007669"/>
    <property type="project" value="UniProtKB-SubCell"/>
</dbReference>
<protein>
    <submittedName>
        <fullName evidence="10">Uncharacterized protein LOC103522307</fullName>
    </submittedName>
</protein>
<feature type="transmembrane region" description="Helical" evidence="7">
    <location>
        <begin position="103"/>
        <end position="120"/>
    </location>
</feature>
<evidence type="ECO:0000256" key="6">
    <source>
        <dbReference type="SAM" id="MobiDB-lite"/>
    </source>
</evidence>
<evidence type="ECO:0000256" key="5">
    <source>
        <dbReference type="ARBA" id="ARBA00023136"/>
    </source>
</evidence>
<feature type="non-terminal residue" evidence="10">
    <location>
        <position position="250"/>
    </location>
</feature>
<keyword evidence="9" id="KW-1185">Reference proteome</keyword>
<accession>A0A3Q0JIW3</accession>
<dbReference type="RefSeq" id="XP_026688331.1">
    <property type="nucleotide sequence ID" value="XM_026832530.1"/>
</dbReference>
<dbReference type="PANTHER" id="PTHR23511:SF36">
    <property type="entry name" value="EG:BACR7A4.13 PROTEIN-RELATED"/>
    <property type="match status" value="1"/>
</dbReference>
<feature type="transmembrane region" description="Helical" evidence="7">
    <location>
        <begin position="20"/>
        <end position="38"/>
    </location>
</feature>
<dbReference type="SUPFAM" id="SSF103473">
    <property type="entry name" value="MFS general substrate transporter"/>
    <property type="match status" value="1"/>
</dbReference>
<evidence type="ECO:0000256" key="1">
    <source>
        <dbReference type="ARBA" id="ARBA00004141"/>
    </source>
</evidence>
<dbReference type="GO" id="GO:0022857">
    <property type="term" value="F:transmembrane transporter activity"/>
    <property type="evidence" value="ECO:0007669"/>
    <property type="project" value="InterPro"/>
</dbReference>
<evidence type="ECO:0000256" key="4">
    <source>
        <dbReference type="ARBA" id="ARBA00022989"/>
    </source>
</evidence>
<dbReference type="PaxDb" id="121845-A0A3Q0JIW3"/>
<proteinExistence type="predicted"/>
<gene>
    <name evidence="10" type="primary">LOC103522307</name>
</gene>
<sequence>MIPSSLIWGFVTDFKGRQNVLFYGLLGDIFSNLCSALSTSFELLVLFRVLTGIAMCATFSSCYTLLVEYLVQSRRDSGVMMLGCFGSAGSFIQPTLAVNMTMISGRVGVLLGSLLFSVFIERACQVSFLFLAAINLVCAFIMTFCLTERTAEDPEIPHEKLPRLSLDEDMPPLAISVEQLTAEDLREARLSPPTEDPEIPHEKLSRLSLDEDMPPLAISVEQLTAEDLREARLSSENIAQGKGEPLSQDT</sequence>
<dbReference type="AlphaFoldDB" id="A0A3Q0JIW3"/>
<dbReference type="PROSITE" id="PS50850">
    <property type="entry name" value="MFS"/>
    <property type="match status" value="1"/>
</dbReference>
<reference evidence="10" key="1">
    <citation type="submission" date="2025-08" db="UniProtKB">
        <authorList>
            <consortium name="RefSeq"/>
        </authorList>
    </citation>
    <scope>IDENTIFICATION</scope>
</reference>